<keyword evidence="2" id="KW-1185">Reference proteome</keyword>
<evidence type="ECO:0000313" key="2">
    <source>
        <dbReference type="Proteomes" id="UP000692954"/>
    </source>
</evidence>
<evidence type="ECO:0000313" key="1">
    <source>
        <dbReference type="EMBL" id="CAD8075990.1"/>
    </source>
</evidence>
<dbReference type="Proteomes" id="UP000692954">
    <property type="component" value="Unassembled WGS sequence"/>
</dbReference>
<dbReference type="AlphaFoldDB" id="A0A8S1M6Q7"/>
<organism evidence="1 2">
    <name type="scientific">Paramecium sonneborni</name>
    <dbReference type="NCBI Taxonomy" id="65129"/>
    <lineage>
        <taxon>Eukaryota</taxon>
        <taxon>Sar</taxon>
        <taxon>Alveolata</taxon>
        <taxon>Ciliophora</taxon>
        <taxon>Intramacronucleata</taxon>
        <taxon>Oligohymenophorea</taxon>
        <taxon>Peniculida</taxon>
        <taxon>Parameciidae</taxon>
        <taxon>Paramecium</taxon>
    </lineage>
</organism>
<gene>
    <name evidence="1" type="ORF">PSON_ATCC_30995.1.T0340123</name>
</gene>
<protein>
    <submittedName>
        <fullName evidence="1">Uncharacterized protein</fullName>
    </submittedName>
</protein>
<accession>A0A8S1M6Q7</accession>
<proteinExistence type="predicted"/>
<reference evidence="1" key="1">
    <citation type="submission" date="2021-01" db="EMBL/GenBank/DDBJ databases">
        <authorList>
            <consortium name="Genoscope - CEA"/>
            <person name="William W."/>
        </authorList>
    </citation>
    <scope>NUCLEOTIDE SEQUENCE</scope>
</reference>
<dbReference type="EMBL" id="CAJJDN010000034">
    <property type="protein sequence ID" value="CAD8075990.1"/>
    <property type="molecule type" value="Genomic_DNA"/>
</dbReference>
<name>A0A8S1M6Q7_9CILI</name>
<sequence>MDQSLLNLIVNLVDIEQTIINYQNLKKLIAKLLFQCLISIKKLKYILTFHNDEQFL</sequence>
<comment type="caution">
    <text evidence="1">The sequence shown here is derived from an EMBL/GenBank/DDBJ whole genome shotgun (WGS) entry which is preliminary data.</text>
</comment>